<dbReference type="Gene3D" id="3.40.50.1000">
    <property type="entry name" value="HAD superfamily/HAD-like"/>
    <property type="match status" value="1"/>
</dbReference>
<dbReference type="SFLD" id="SFLDS00003">
    <property type="entry name" value="Haloacid_Dehalogenase"/>
    <property type="match status" value="1"/>
</dbReference>
<keyword evidence="3" id="KW-1185">Reference proteome</keyword>
<dbReference type="InterPro" id="IPR023198">
    <property type="entry name" value="PGP-like_dom2"/>
</dbReference>
<dbReference type="GO" id="GO:0005829">
    <property type="term" value="C:cytosol"/>
    <property type="evidence" value="ECO:0007669"/>
    <property type="project" value="TreeGrafter"/>
</dbReference>
<dbReference type="GO" id="GO:0008967">
    <property type="term" value="F:phosphoglycolate phosphatase activity"/>
    <property type="evidence" value="ECO:0007669"/>
    <property type="project" value="TreeGrafter"/>
</dbReference>
<dbReference type="InterPro" id="IPR006439">
    <property type="entry name" value="HAD-SF_hydro_IA"/>
</dbReference>
<dbReference type="PANTHER" id="PTHR43434:SF1">
    <property type="entry name" value="PHOSPHOGLYCOLATE PHOSPHATASE"/>
    <property type="match status" value="1"/>
</dbReference>
<dbReference type="OrthoDB" id="269227at2759"/>
<dbReference type="NCBIfam" id="TIGR01549">
    <property type="entry name" value="HAD-SF-IA-v1"/>
    <property type="match status" value="1"/>
</dbReference>
<dbReference type="SUPFAM" id="SSF56784">
    <property type="entry name" value="HAD-like"/>
    <property type="match status" value="1"/>
</dbReference>
<dbReference type="InterPro" id="IPR023214">
    <property type="entry name" value="HAD_sf"/>
</dbReference>
<dbReference type="Proteomes" id="UP001153069">
    <property type="component" value="Unassembled WGS sequence"/>
</dbReference>
<comment type="caution">
    <text evidence="2">The sequence shown here is derived from an EMBL/GenBank/DDBJ whole genome shotgun (WGS) entry which is preliminary data.</text>
</comment>
<dbReference type="EMBL" id="CAICTM010000372">
    <property type="protein sequence ID" value="CAB9509048.1"/>
    <property type="molecule type" value="Genomic_DNA"/>
</dbReference>
<name>A0A9N8HBP8_9STRA</name>
<gene>
    <name evidence="2" type="ORF">SEMRO_373_G128930.1</name>
</gene>
<dbReference type="InterPro" id="IPR050155">
    <property type="entry name" value="HAD-like_hydrolase_sf"/>
</dbReference>
<dbReference type="Pfam" id="PF13419">
    <property type="entry name" value="HAD_2"/>
    <property type="match status" value="1"/>
</dbReference>
<dbReference type="AlphaFoldDB" id="A0A9N8HBP8"/>
<dbReference type="NCBIfam" id="TIGR01509">
    <property type="entry name" value="HAD-SF-IA-v3"/>
    <property type="match status" value="1"/>
</dbReference>
<sequence>MFRSCSRLPLVSIVVLGILARSAVAFVSRPTTAGSTRSDRLARGMLPNSLQGVIFDIDGTLADSWKLGFDATQSVLTQNNIDPITEEEYHRCTRYCTPDRLARHAGLEPGDAEFEAVGERLGHEFDTLYIGLVSLETAAFFPGIHAFLENLPSHLKLGALTNAAVAYAHAVFQVNLKNSERSVKFESVHGADDVPAPKPAADGLWLVCQELGVKPEDCVYVGDSPSDAMAAKNAGMPAIGVLWGSHSEQSLQKAPFDHLCRTVEELKEILPGSVPAAAAVVQE</sequence>
<reference evidence="2" key="1">
    <citation type="submission" date="2020-06" db="EMBL/GenBank/DDBJ databases">
        <authorList>
            <consortium name="Plant Systems Biology data submission"/>
        </authorList>
    </citation>
    <scope>NUCLEOTIDE SEQUENCE</scope>
    <source>
        <strain evidence="2">D6</strain>
    </source>
</reference>
<protein>
    <submittedName>
        <fullName evidence="2">Phosphoglycolate phosphatase</fullName>
    </submittedName>
</protein>
<dbReference type="InterPro" id="IPR036412">
    <property type="entry name" value="HAD-like_sf"/>
</dbReference>
<keyword evidence="1" id="KW-0732">Signal</keyword>
<evidence type="ECO:0000256" key="1">
    <source>
        <dbReference type="SAM" id="SignalP"/>
    </source>
</evidence>
<organism evidence="2 3">
    <name type="scientific">Seminavis robusta</name>
    <dbReference type="NCBI Taxonomy" id="568900"/>
    <lineage>
        <taxon>Eukaryota</taxon>
        <taxon>Sar</taxon>
        <taxon>Stramenopiles</taxon>
        <taxon>Ochrophyta</taxon>
        <taxon>Bacillariophyta</taxon>
        <taxon>Bacillariophyceae</taxon>
        <taxon>Bacillariophycidae</taxon>
        <taxon>Naviculales</taxon>
        <taxon>Naviculaceae</taxon>
        <taxon>Seminavis</taxon>
    </lineage>
</organism>
<evidence type="ECO:0000313" key="3">
    <source>
        <dbReference type="Proteomes" id="UP001153069"/>
    </source>
</evidence>
<dbReference type="InterPro" id="IPR041492">
    <property type="entry name" value="HAD_2"/>
</dbReference>
<dbReference type="Gene3D" id="1.10.150.240">
    <property type="entry name" value="Putative phosphatase, domain 2"/>
    <property type="match status" value="1"/>
</dbReference>
<feature type="chain" id="PRO_5040279717" evidence="1">
    <location>
        <begin position="26"/>
        <end position="283"/>
    </location>
</feature>
<dbReference type="GO" id="GO:0006281">
    <property type="term" value="P:DNA repair"/>
    <property type="evidence" value="ECO:0007669"/>
    <property type="project" value="TreeGrafter"/>
</dbReference>
<accession>A0A9N8HBP8</accession>
<feature type="signal peptide" evidence="1">
    <location>
        <begin position="1"/>
        <end position="25"/>
    </location>
</feature>
<proteinExistence type="predicted"/>
<evidence type="ECO:0000313" key="2">
    <source>
        <dbReference type="EMBL" id="CAB9509048.1"/>
    </source>
</evidence>
<dbReference type="SFLD" id="SFLDG01129">
    <property type="entry name" value="C1.5:_HAD__Beta-PGM__Phosphata"/>
    <property type="match status" value="1"/>
</dbReference>
<dbReference type="PANTHER" id="PTHR43434">
    <property type="entry name" value="PHOSPHOGLYCOLATE PHOSPHATASE"/>
    <property type="match status" value="1"/>
</dbReference>